<evidence type="ECO:0000313" key="4">
    <source>
        <dbReference type="Proteomes" id="UP001172159"/>
    </source>
</evidence>
<dbReference type="PANTHER" id="PTHR10622:SF10">
    <property type="entry name" value="HET DOMAIN-CONTAINING PROTEIN"/>
    <property type="match status" value="1"/>
</dbReference>
<feature type="repeat" description="ANK" evidence="1">
    <location>
        <begin position="332"/>
        <end position="364"/>
    </location>
</feature>
<dbReference type="Pfam" id="PF06985">
    <property type="entry name" value="HET"/>
    <property type="match status" value="1"/>
</dbReference>
<dbReference type="Proteomes" id="UP001172159">
    <property type="component" value="Unassembled WGS sequence"/>
</dbReference>
<dbReference type="PROSITE" id="PS50088">
    <property type="entry name" value="ANK_REPEAT"/>
    <property type="match status" value="3"/>
</dbReference>
<reference evidence="3" key="1">
    <citation type="submission" date="2023-06" db="EMBL/GenBank/DDBJ databases">
        <title>Genome-scale phylogeny and comparative genomics of the fungal order Sordariales.</title>
        <authorList>
            <consortium name="Lawrence Berkeley National Laboratory"/>
            <person name="Hensen N."/>
            <person name="Bonometti L."/>
            <person name="Westerberg I."/>
            <person name="Brannstrom I.O."/>
            <person name="Guillou S."/>
            <person name="Cros-Aarteil S."/>
            <person name="Calhoun S."/>
            <person name="Haridas S."/>
            <person name="Kuo A."/>
            <person name="Mondo S."/>
            <person name="Pangilinan J."/>
            <person name="Riley R."/>
            <person name="Labutti K."/>
            <person name="Andreopoulos B."/>
            <person name="Lipzen A."/>
            <person name="Chen C."/>
            <person name="Yanf M."/>
            <person name="Daum C."/>
            <person name="Ng V."/>
            <person name="Clum A."/>
            <person name="Steindorff A."/>
            <person name="Ohm R."/>
            <person name="Martin F."/>
            <person name="Silar P."/>
            <person name="Natvig D."/>
            <person name="Lalanne C."/>
            <person name="Gautier V."/>
            <person name="Ament-Velasquez S.L."/>
            <person name="Kruys A."/>
            <person name="Hutchinson M.I."/>
            <person name="Powell A.J."/>
            <person name="Barry K."/>
            <person name="Miller A.N."/>
            <person name="Grigoriev I.V."/>
            <person name="Debuchy R."/>
            <person name="Gladieux P."/>
            <person name="Thoren M.H."/>
            <person name="Johannesson H."/>
        </authorList>
    </citation>
    <scope>NUCLEOTIDE SEQUENCE</scope>
    <source>
        <strain evidence="3">CBS 540.89</strain>
    </source>
</reference>
<protein>
    <recommendedName>
        <fullName evidence="2">Heterokaryon incompatibility domain-containing protein</fullName>
    </recommendedName>
</protein>
<dbReference type="PANTHER" id="PTHR10622">
    <property type="entry name" value="HET DOMAIN-CONTAINING PROTEIN"/>
    <property type="match status" value="1"/>
</dbReference>
<proteinExistence type="predicted"/>
<accession>A0AA40AN92</accession>
<keyword evidence="4" id="KW-1185">Reference proteome</keyword>
<dbReference type="PROSITE" id="PS50297">
    <property type="entry name" value="ANK_REP_REGION"/>
    <property type="match status" value="2"/>
</dbReference>
<dbReference type="Pfam" id="PF12796">
    <property type="entry name" value="Ank_2"/>
    <property type="match status" value="1"/>
</dbReference>
<dbReference type="InterPro" id="IPR036770">
    <property type="entry name" value="Ankyrin_rpt-contain_sf"/>
</dbReference>
<feature type="domain" description="Heterokaryon incompatibility" evidence="2">
    <location>
        <begin position="21"/>
        <end position="96"/>
    </location>
</feature>
<dbReference type="SUPFAM" id="SSF48403">
    <property type="entry name" value="Ankyrin repeat"/>
    <property type="match status" value="1"/>
</dbReference>
<evidence type="ECO:0000259" key="2">
    <source>
        <dbReference type="Pfam" id="PF06985"/>
    </source>
</evidence>
<comment type="caution">
    <text evidence="3">The sequence shown here is derived from an EMBL/GenBank/DDBJ whole genome shotgun (WGS) entry which is preliminary data.</text>
</comment>
<gene>
    <name evidence="3" type="ORF">B0T21DRAFT_386625</name>
</gene>
<organism evidence="3 4">
    <name type="scientific">Apiosordaria backusii</name>
    <dbReference type="NCBI Taxonomy" id="314023"/>
    <lineage>
        <taxon>Eukaryota</taxon>
        <taxon>Fungi</taxon>
        <taxon>Dikarya</taxon>
        <taxon>Ascomycota</taxon>
        <taxon>Pezizomycotina</taxon>
        <taxon>Sordariomycetes</taxon>
        <taxon>Sordariomycetidae</taxon>
        <taxon>Sordariales</taxon>
        <taxon>Lasiosphaeriaceae</taxon>
        <taxon>Apiosordaria</taxon>
    </lineage>
</organism>
<dbReference type="Gene3D" id="1.25.40.20">
    <property type="entry name" value="Ankyrin repeat-containing domain"/>
    <property type="match status" value="1"/>
</dbReference>
<keyword evidence="1" id="KW-0040">ANK repeat</keyword>
<name>A0AA40AN92_9PEZI</name>
<dbReference type="SMART" id="SM00248">
    <property type="entry name" value="ANK"/>
    <property type="match status" value="3"/>
</dbReference>
<dbReference type="EMBL" id="JAUKTV010000013">
    <property type="protein sequence ID" value="KAK0718981.1"/>
    <property type="molecule type" value="Genomic_DNA"/>
</dbReference>
<feature type="repeat" description="ANK" evidence="1">
    <location>
        <begin position="299"/>
        <end position="331"/>
    </location>
</feature>
<evidence type="ECO:0000313" key="3">
    <source>
        <dbReference type="EMBL" id="KAK0718981.1"/>
    </source>
</evidence>
<feature type="repeat" description="ANK" evidence="1">
    <location>
        <begin position="365"/>
        <end position="389"/>
    </location>
</feature>
<dbReference type="InterPro" id="IPR010730">
    <property type="entry name" value="HET"/>
</dbReference>
<evidence type="ECO:0000256" key="1">
    <source>
        <dbReference type="PROSITE-ProRule" id="PRU00023"/>
    </source>
</evidence>
<dbReference type="AlphaFoldDB" id="A0AA40AN92"/>
<sequence length="394" mass="43638">MRLLDTLTLELVEFTEEIPLYAILSHRWGPKELTLQDLTENKLCSVAASHGLQYAWVDTCCIDKTSSAELSEAMNSMYRWYQDSAVCFAFLGDVQRHGDLWAGGVDLPFAKRYPGFSASVWFTRGWTLQELIAPSMVIFLDSTWQEIDTKASLCPILSGITGIPEEILAGASPQTASIAQRMSWASRRKTARVEDTAYCLMGLFDVNMPMLYGEGEKAFIRLQEQIIKTSDDHTIFAWGFSAALSNHPNGGLLASSPAAFSSCRDIVPWDSPNARNTLSRVISTDNKGIHLKLNFVPGKDCTALIWAVLREHEAVARVLIEGGANLEVVDGGGHTPLLCAAESGQTEMVRLLIEHGANIRAVDEYGNTPFKLASRKGHEEVARLLTKKGWHWKF</sequence>
<dbReference type="InterPro" id="IPR002110">
    <property type="entry name" value="Ankyrin_rpt"/>
</dbReference>